<gene>
    <name evidence="1" type="ORF">AAG747_10300</name>
</gene>
<comment type="caution">
    <text evidence="1">The sequence shown here is derived from an EMBL/GenBank/DDBJ whole genome shotgun (WGS) entry which is preliminary data.</text>
</comment>
<dbReference type="SUPFAM" id="SSF75005">
    <property type="entry name" value="Arabinanase/levansucrase/invertase"/>
    <property type="match status" value="2"/>
</dbReference>
<dbReference type="GO" id="GO:0016787">
    <property type="term" value="F:hydrolase activity"/>
    <property type="evidence" value="ECO:0007669"/>
    <property type="project" value="UniProtKB-KW"/>
</dbReference>
<name>A0AAW9S7D9_9BACT</name>
<dbReference type="CDD" id="cd08994">
    <property type="entry name" value="GH43_62_32_68_117_130-like"/>
    <property type="match status" value="1"/>
</dbReference>
<dbReference type="Proteomes" id="UP001403385">
    <property type="component" value="Unassembled WGS sequence"/>
</dbReference>
<accession>A0AAW9S7D9</accession>
<evidence type="ECO:0000313" key="1">
    <source>
        <dbReference type="EMBL" id="MEN7548299.1"/>
    </source>
</evidence>
<dbReference type="Gene3D" id="2.115.10.20">
    <property type="entry name" value="Glycosyl hydrolase domain, family 43"/>
    <property type="match status" value="1"/>
</dbReference>
<keyword evidence="1" id="KW-0378">Hydrolase</keyword>
<sequence>MHSYLLIVLLLSVSYTWQACYDVSHSVRPQPLQAKLERLNESLVLQGPSVLHDPDRFVWGGSVVKGKDGRYHMLYSTWESGSGWPSFKDSWVLHSKIGYAVSDYPDRDFRFQKIVLQGRLHEGDSTAWDAQMVHNPHVKAFNGRFYLYYIGAKDPGLQPVGSPGEKLSKRNRVQQCQQIGVIAFDSFEDLLTGNFERPLQPLLSPRTRVKKDQVVNPSPAGTEAKPDNLIVVNPSVVFRPSDGKYLLYFKGNLYDPQWRGVHGVAVSDTPTGPFRPLDQFVFDMPTSDGKIASAEDPYVWFHPGDSRFYAVFKDFTGVITGVEPGLAMLESKDGIRWEKPKQAFFMKKELSLASGKALKVDRLERPQLFIDEQGHPAVVYLACSIEPANQKTDGSTFNVHITLKK</sequence>
<dbReference type="RefSeq" id="WP_346821078.1">
    <property type="nucleotide sequence ID" value="NZ_JBDKWZ010000005.1"/>
</dbReference>
<keyword evidence="2" id="KW-1185">Reference proteome</keyword>
<protein>
    <submittedName>
        <fullName evidence="1">Glycoside hydrolase family protein</fullName>
    </submittedName>
</protein>
<dbReference type="AlphaFoldDB" id="A0AAW9S7D9"/>
<dbReference type="EMBL" id="JBDKWZ010000005">
    <property type="protein sequence ID" value="MEN7548299.1"/>
    <property type="molecule type" value="Genomic_DNA"/>
</dbReference>
<evidence type="ECO:0000313" key="2">
    <source>
        <dbReference type="Proteomes" id="UP001403385"/>
    </source>
</evidence>
<dbReference type="InterPro" id="IPR023296">
    <property type="entry name" value="Glyco_hydro_beta-prop_sf"/>
</dbReference>
<reference evidence="1 2" key="1">
    <citation type="submission" date="2024-04" db="EMBL/GenBank/DDBJ databases">
        <title>Novel genus in family Flammeovirgaceae.</title>
        <authorList>
            <person name="Nguyen T.H."/>
            <person name="Vuong T.Q."/>
            <person name="Le H."/>
            <person name="Kim S.-G."/>
        </authorList>
    </citation>
    <scope>NUCLEOTIDE SEQUENCE [LARGE SCALE GENOMIC DNA]</scope>
    <source>
        <strain evidence="1 2">JCM 23209</strain>
    </source>
</reference>
<organism evidence="1 2">
    <name type="scientific">Rapidithrix thailandica</name>
    <dbReference type="NCBI Taxonomy" id="413964"/>
    <lineage>
        <taxon>Bacteria</taxon>
        <taxon>Pseudomonadati</taxon>
        <taxon>Bacteroidota</taxon>
        <taxon>Cytophagia</taxon>
        <taxon>Cytophagales</taxon>
        <taxon>Flammeovirgaceae</taxon>
        <taxon>Rapidithrix</taxon>
    </lineage>
</organism>
<proteinExistence type="predicted"/>